<comment type="subcellular location">
    <subcellularLocation>
        <location evidence="1">Cytoplasm</location>
        <location evidence="1">Cytoskeleton</location>
        <location evidence="1">Cilium axoneme</location>
    </subcellularLocation>
</comment>
<dbReference type="EMBL" id="CAJOBJ010074890">
    <property type="protein sequence ID" value="CAF4476189.1"/>
    <property type="molecule type" value="Genomic_DNA"/>
</dbReference>
<dbReference type="InterPro" id="IPR006802">
    <property type="entry name" value="Radial_spoke"/>
</dbReference>
<evidence type="ECO:0000256" key="5">
    <source>
        <dbReference type="ARBA" id="ARBA00023273"/>
    </source>
</evidence>
<feature type="non-terminal residue" evidence="7">
    <location>
        <position position="67"/>
    </location>
</feature>
<dbReference type="AlphaFoldDB" id="A0A8S2UK07"/>
<dbReference type="GO" id="GO:0060294">
    <property type="term" value="P:cilium movement involved in cell motility"/>
    <property type="evidence" value="ECO:0007669"/>
    <property type="project" value="InterPro"/>
</dbReference>
<comment type="caution">
    <text evidence="7">The sequence shown here is derived from an EMBL/GenBank/DDBJ whole genome shotgun (WGS) entry which is preliminary data.</text>
</comment>
<gene>
    <name evidence="7" type="ORF">BYL167_LOCUS29354</name>
    <name evidence="8" type="ORF">GIL414_LOCUS33583</name>
</gene>
<proteinExistence type="predicted"/>
<dbReference type="Proteomes" id="UP000681720">
    <property type="component" value="Unassembled WGS sequence"/>
</dbReference>
<dbReference type="GO" id="GO:0035082">
    <property type="term" value="P:axoneme assembly"/>
    <property type="evidence" value="ECO:0007669"/>
    <property type="project" value="TreeGrafter"/>
</dbReference>
<sequence>DETDENELHEEAHISDDNRHPNEEEMDGEEDMLPKSNYKPPPVVPKEERGTGVNKYTYYVCNHPGGV</sequence>
<feature type="compositionally biased region" description="Basic and acidic residues" evidence="6">
    <location>
        <begin position="9"/>
        <end position="23"/>
    </location>
</feature>
<evidence type="ECO:0000256" key="4">
    <source>
        <dbReference type="ARBA" id="ARBA00023212"/>
    </source>
</evidence>
<name>A0A8S2UK07_9BILA</name>
<reference evidence="7" key="1">
    <citation type="submission" date="2021-02" db="EMBL/GenBank/DDBJ databases">
        <authorList>
            <person name="Nowell W R."/>
        </authorList>
    </citation>
    <scope>NUCLEOTIDE SEQUENCE</scope>
</reference>
<evidence type="ECO:0000256" key="6">
    <source>
        <dbReference type="SAM" id="MobiDB-lite"/>
    </source>
</evidence>
<feature type="region of interest" description="Disordered" evidence="6">
    <location>
        <begin position="1"/>
        <end position="54"/>
    </location>
</feature>
<evidence type="ECO:0000313" key="7">
    <source>
        <dbReference type="EMBL" id="CAF4347368.1"/>
    </source>
</evidence>
<evidence type="ECO:0000256" key="3">
    <source>
        <dbReference type="ARBA" id="ARBA00023069"/>
    </source>
</evidence>
<keyword evidence="2" id="KW-0963">Cytoplasm</keyword>
<evidence type="ECO:0000256" key="2">
    <source>
        <dbReference type="ARBA" id="ARBA00022490"/>
    </source>
</evidence>
<feature type="non-terminal residue" evidence="7">
    <location>
        <position position="1"/>
    </location>
</feature>
<keyword evidence="5" id="KW-0966">Cell projection</keyword>
<evidence type="ECO:0000313" key="9">
    <source>
        <dbReference type="Proteomes" id="UP000681967"/>
    </source>
</evidence>
<accession>A0A8S2UK07</accession>
<organism evidence="7 9">
    <name type="scientific">Rotaria magnacalcarata</name>
    <dbReference type="NCBI Taxonomy" id="392030"/>
    <lineage>
        <taxon>Eukaryota</taxon>
        <taxon>Metazoa</taxon>
        <taxon>Spiralia</taxon>
        <taxon>Gnathifera</taxon>
        <taxon>Rotifera</taxon>
        <taxon>Eurotatoria</taxon>
        <taxon>Bdelloidea</taxon>
        <taxon>Philodinida</taxon>
        <taxon>Philodinidae</taxon>
        <taxon>Rotaria</taxon>
    </lineage>
</organism>
<keyword evidence="3" id="KW-0969">Cilium</keyword>
<dbReference type="Proteomes" id="UP000681967">
    <property type="component" value="Unassembled WGS sequence"/>
</dbReference>
<dbReference type="Pfam" id="PF04712">
    <property type="entry name" value="Radial_spoke"/>
    <property type="match status" value="1"/>
</dbReference>
<evidence type="ECO:0000313" key="8">
    <source>
        <dbReference type="EMBL" id="CAF4476189.1"/>
    </source>
</evidence>
<dbReference type="GO" id="GO:0001534">
    <property type="term" value="C:radial spoke"/>
    <property type="evidence" value="ECO:0007669"/>
    <property type="project" value="InterPro"/>
</dbReference>
<protein>
    <submittedName>
        <fullName evidence="7">Uncharacterized protein</fullName>
    </submittedName>
</protein>
<keyword evidence="4" id="KW-0206">Cytoskeleton</keyword>
<dbReference type="PANTHER" id="PTHR13159:SF0">
    <property type="entry name" value="RADIAL SPOKE HEAD 6 HOMOLOG A"/>
    <property type="match status" value="1"/>
</dbReference>
<dbReference type="EMBL" id="CAJOBH010044599">
    <property type="protein sequence ID" value="CAF4347368.1"/>
    <property type="molecule type" value="Genomic_DNA"/>
</dbReference>
<evidence type="ECO:0000256" key="1">
    <source>
        <dbReference type="ARBA" id="ARBA00004430"/>
    </source>
</evidence>
<dbReference type="PANTHER" id="PTHR13159">
    <property type="entry name" value="RADIAL SPOKEHEAD-RELATED"/>
    <property type="match status" value="1"/>
</dbReference>